<organism evidence="4 5">
    <name type="scientific">Xenorhabdus innexi</name>
    <dbReference type="NCBI Taxonomy" id="290109"/>
    <lineage>
        <taxon>Bacteria</taxon>
        <taxon>Pseudomonadati</taxon>
        <taxon>Pseudomonadota</taxon>
        <taxon>Gammaproteobacteria</taxon>
        <taxon>Enterobacterales</taxon>
        <taxon>Morganellaceae</taxon>
        <taxon>Xenorhabdus</taxon>
    </lineage>
</organism>
<evidence type="ECO:0000313" key="5">
    <source>
        <dbReference type="Proteomes" id="UP000196435"/>
    </source>
</evidence>
<reference evidence="3 6" key="3">
    <citation type="journal article" date="2017" name="Nat. Microbiol.">
        <title>Natural product diversity associated with the nematode symbionts Photorhabdus and Xenorhabdus.</title>
        <authorList>
            <person name="Tobias N.J."/>
            <person name="Wolff H."/>
            <person name="Djahanschiri B."/>
            <person name="Grundmann F."/>
            <person name="Kronenwerth M."/>
            <person name="Shi Y.M."/>
            <person name="Simonyi S."/>
            <person name="Grun P."/>
            <person name="Shapiro-Ilan D."/>
            <person name="Pidot S.J."/>
            <person name="Stinear T.P."/>
            <person name="Ebersberger I."/>
            <person name="Bode H.B."/>
        </authorList>
    </citation>
    <scope>NUCLEOTIDE SEQUENCE [LARGE SCALE GENOMIC DNA]</scope>
    <source>
        <strain evidence="3 6">DSM 16336</strain>
    </source>
</reference>
<dbReference type="OrthoDB" id="10019132at2"/>
<dbReference type="Proteomes" id="UP000224871">
    <property type="component" value="Unassembled WGS sequence"/>
</dbReference>
<proteinExistence type="predicted"/>
<dbReference type="RefSeq" id="WP_086953793.1">
    <property type="nucleotide sequence ID" value="NZ_CAWNQC010000259.1"/>
</dbReference>
<reference evidence="5" key="1">
    <citation type="submission" date="2016-12" db="EMBL/GenBank/DDBJ databases">
        <authorList>
            <person name="Gaudriault S."/>
        </authorList>
    </citation>
    <scope>NUCLEOTIDE SEQUENCE [LARGE SCALE GENOMIC DNA]</scope>
    <source>
        <strain evidence="5">HGB1681 (deposited as PTA-6826 in the American Type Culture Collection)</strain>
    </source>
</reference>
<dbReference type="EMBL" id="FTLG01000209">
    <property type="protein sequence ID" value="SIP74445.1"/>
    <property type="molecule type" value="Genomic_DNA"/>
</dbReference>
<keyword evidence="2" id="KW-0732">Signal</keyword>
<dbReference type="PROSITE" id="PS51257">
    <property type="entry name" value="PROKAR_LIPOPROTEIN"/>
    <property type="match status" value="1"/>
</dbReference>
<keyword evidence="6" id="KW-1185">Reference proteome</keyword>
<reference evidence="4" key="2">
    <citation type="submission" date="2016-12" db="EMBL/GenBank/DDBJ databases">
        <authorList>
            <person name="Song W.-J."/>
            <person name="Kurnit D.M."/>
        </authorList>
    </citation>
    <scope>NUCLEOTIDE SEQUENCE [LARGE SCALE GENOMIC DNA]</scope>
    <source>
        <strain evidence="4">HGB1681</strain>
    </source>
</reference>
<gene>
    <name evidence="3" type="ORF">Xinn_00818</name>
    <name evidence="4" type="ORF">XIS1_650004</name>
</gene>
<dbReference type="AlphaFoldDB" id="A0A1N6N058"/>
<accession>A0A1N6N058</accession>
<feature type="chain" id="PRO_5009937169" evidence="2">
    <location>
        <begin position="22"/>
        <end position="278"/>
    </location>
</feature>
<evidence type="ECO:0000256" key="2">
    <source>
        <dbReference type="SAM" id="SignalP"/>
    </source>
</evidence>
<evidence type="ECO:0000313" key="3">
    <source>
        <dbReference type="EMBL" id="PHM37720.1"/>
    </source>
</evidence>
<feature type="region of interest" description="Disordered" evidence="1">
    <location>
        <begin position="56"/>
        <end position="89"/>
    </location>
</feature>
<feature type="signal peptide" evidence="2">
    <location>
        <begin position="1"/>
        <end position="21"/>
    </location>
</feature>
<name>A0A1N6N058_9GAMM</name>
<evidence type="ECO:0000313" key="6">
    <source>
        <dbReference type="Proteomes" id="UP000224871"/>
    </source>
</evidence>
<sequence length="278" mass="30045">MNTKSKIFLVLALVLSVTACSKGGGNRYNLTNHPGKVTPPERTEKNTLTLYKNFLRPPAGDRTNPSLNEYTGFSNIDGPPGGDPNPDATGKSLSDYVYVMIDANGLKDKYVLVNGKEDLNSKDKRYTNKDGTILIGSIGGHMYRAQSIQNDPSKLTLAHDVPHHYEGKALHDTGKVALDMYIDITFHKDNSIGFEGYLDKGGNYESHISDTVKTMSNSPIDQPYLQPIKITATGTSSSGLVHGSVLGGEFTEGGSGFGGTYNNPDHTVEGNFALSRKN</sequence>
<evidence type="ECO:0000313" key="4">
    <source>
        <dbReference type="EMBL" id="SIP74445.1"/>
    </source>
</evidence>
<evidence type="ECO:0000256" key="1">
    <source>
        <dbReference type="SAM" id="MobiDB-lite"/>
    </source>
</evidence>
<dbReference type="EMBL" id="NIBU01000006">
    <property type="protein sequence ID" value="PHM37720.1"/>
    <property type="molecule type" value="Genomic_DNA"/>
</dbReference>
<feature type="compositionally biased region" description="Polar residues" evidence="1">
    <location>
        <begin position="63"/>
        <end position="74"/>
    </location>
</feature>
<protein>
    <submittedName>
        <fullName evidence="3">Outer membrane protein NilC</fullName>
    </submittedName>
</protein>
<dbReference type="Proteomes" id="UP000196435">
    <property type="component" value="Unassembled WGS sequence"/>
</dbReference>